<dbReference type="Proteomes" id="UP000255066">
    <property type="component" value="Unassembled WGS sequence"/>
</dbReference>
<evidence type="ECO:0008006" key="5">
    <source>
        <dbReference type="Google" id="ProtNLM"/>
    </source>
</evidence>
<accession>A0A378JR62</accession>
<keyword evidence="3" id="KW-1185">Reference proteome</keyword>
<evidence type="ECO:0000313" key="4">
    <source>
        <dbReference type="Proteomes" id="UP000255066"/>
    </source>
</evidence>
<reference evidence="2 4" key="2">
    <citation type="submission" date="2018-06" db="EMBL/GenBank/DDBJ databases">
        <authorList>
            <consortium name="Pathogen Informatics"/>
            <person name="Doyle S."/>
        </authorList>
    </citation>
    <scope>NUCLEOTIDE SEQUENCE [LARGE SCALE GENOMIC DNA]</scope>
    <source>
        <strain evidence="2 4">NCTC12437</strain>
    </source>
</reference>
<reference evidence="1 3" key="1">
    <citation type="submission" date="2015-11" db="EMBL/GenBank/DDBJ databases">
        <title>Genomic analysis of 38 Legionella species identifies large and diverse effector repertoires.</title>
        <authorList>
            <person name="Burstein D."/>
            <person name="Amaro F."/>
            <person name="Zusman T."/>
            <person name="Lifshitz Z."/>
            <person name="Cohen O."/>
            <person name="Gilbert J.A."/>
            <person name="Pupko T."/>
            <person name="Shuman H.A."/>
            <person name="Segal G."/>
        </authorList>
    </citation>
    <scope>NUCLEOTIDE SEQUENCE [LARGE SCALE GENOMIC DNA]</scope>
    <source>
        <strain evidence="1 3">CDC#1407-AL-14</strain>
    </source>
</reference>
<dbReference type="Gene3D" id="3.10.20.30">
    <property type="match status" value="1"/>
</dbReference>
<evidence type="ECO:0000313" key="1">
    <source>
        <dbReference type="EMBL" id="KTC71823.1"/>
    </source>
</evidence>
<dbReference type="OrthoDB" id="9811884at2"/>
<dbReference type="STRING" id="28083.Lbir_1459"/>
<proteinExistence type="predicted"/>
<name>A0A378JR62_9GAMM</name>
<evidence type="ECO:0000313" key="2">
    <source>
        <dbReference type="EMBL" id="STX61034.1"/>
    </source>
</evidence>
<sequence>MFFIQLSLPGSLEIYNGNYEVNSNELWTELLKCLIGSDYDILFNNDGKPKPFIAIYLNKSKVLDLKGLHCHDKDSLLIISATSGG</sequence>
<dbReference type="EMBL" id="UGNW01000002">
    <property type="protein sequence ID" value="STX61034.1"/>
    <property type="molecule type" value="Genomic_DNA"/>
</dbReference>
<gene>
    <name evidence="1" type="ORF">Lbir_1459</name>
    <name evidence="2" type="ORF">NCTC12437_03330</name>
</gene>
<dbReference type="EMBL" id="LNXT01000018">
    <property type="protein sequence ID" value="KTC71823.1"/>
    <property type="molecule type" value="Genomic_DNA"/>
</dbReference>
<dbReference type="SUPFAM" id="SSF54285">
    <property type="entry name" value="MoaD/ThiS"/>
    <property type="match status" value="1"/>
</dbReference>
<dbReference type="InterPro" id="IPR012675">
    <property type="entry name" value="Beta-grasp_dom_sf"/>
</dbReference>
<dbReference type="Proteomes" id="UP000054735">
    <property type="component" value="Unassembled WGS sequence"/>
</dbReference>
<dbReference type="AlphaFoldDB" id="A0A378JR62"/>
<protein>
    <recommendedName>
        <fullName evidence="5">MoaD/ThiS family protein</fullName>
    </recommendedName>
</protein>
<evidence type="ECO:0000313" key="3">
    <source>
        <dbReference type="Proteomes" id="UP000054735"/>
    </source>
</evidence>
<organism evidence="2 4">
    <name type="scientific">Legionella birminghamensis</name>
    <dbReference type="NCBI Taxonomy" id="28083"/>
    <lineage>
        <taxon>Bacteria</taxon>
        <taxon>Pseudomonadati</taxon>
        <taxon>Pseudomonadota</taxon>
        <taxon>Gammaproteobacteria</taxon>
        <taxon>Legionellales</taxon>
        <taxon>Legionellaceae</taxon>
        <taxon>Legionella</taxon>
    </lineage>
</organism>
<dbReference type="RefSeq" id="WP_058523523.1">
    <property type="nucleotide sequence ID" value="NZ_CAAAHV010000033.1"/>
</dbReference>
<dbReference type="InterPro" id="IPR016155">
    <property type="entry name" value="Mopterin_synth/thiamin_S_b"/>
</dbReference>